<feature type="region of interest" description="Disordered" evidence="2">
    <location>
        <begin position="967"/>
        <end position="988"/>
    </location>
</feature>
<keyword evidence="4" id="KW-1185">Reference proteome</keyword>
<feature type="compositionally biased region" description="Low complexity" evidence="2">
    <location>
        <begin position="312"/>
        <end position="326"/>
    </location>
</feature>
<evidence type="ECO:0000313" key="4">
    <source>
        <dbReference type="Proteomes" id="UP000635477"/>
    </source>
</evidence>
<dbReference type="EMBL" id="JABEYC010000351">
    <property type="protein sequence ID" value="KAF4978671.1"/>
    <property type="molecule type" value="Genomic_DNA"/>
</dbReference>
<proteinExistence type="predicted"/>
<feature type="coiled-coil region" evidence="1">
    <location>
        <begin position="385"/>
        <end position="468"/>
    </location>
</feature>
<gene>
    <name evidence="3" type="ORF">FZEAL_4989</name>
</gene>
<feature type="compositionally biased region" description="Basic and acidic residues" evidence="2">
    <location>
        <begin position="333"/>
        <end position="345"/>
    </location>
</feature>
<name>A0A8H4XLC2_9HYPO</name>
<feature type="region of interest" description="Disordered" evidence="2">
    <location>
        <begin position="1133"/>
        <end position="1184"/>
    </location>
</feature>
<reference evidence="3" key="1">
    <citation type="journal article" date="2020" name="BMC Genomics">
        <title>Correction to: Identification and distribution of gene clusters required for synthesis of sphingolipid metabolism inhibitors in diverse species of the filamentous fungus Fusarium.</title>
        <authorList>
            <person name="Kim H.S."/>
            <person name="Lohmar J.M."/>
            <person name="Busman M."/>
            <person name="Brown D.W."/>
            <person name="Naumann T.A."/>
            <person name="Divon H.H."/>
            <person name="Lysoe E."/>
            <person name="Uhlig S."/>
            <person name="Proctor R.H."/>
        </authorList>
    </citation>
    <scope>NUCLEOTIDE SEQUENCE</scope>
    <source>
        <strain evidence="3">NRRL 22465</strain>
    </source>
</reference>
<feature type="compositionally biased region" description="Polar residues" evidence="2">
    <location>
        <begin position="254"/>
        <end position="268"/>
    </location>
</feature>
<sequence length="1184" mass="132939">MDAQNPVPSMPTGMFRKVLVSEPIASPGAMPPGPSARSSSLASFGHAEDEPEFTKLSSVIPDSQATAKANLTHSRNFSAPREEVSESALAEGFCFAEKQPRRPGQSSRRPNHQEPQTIHTSSYFTQKNVAPQHMPPSPKPAPVTHVRRPLAPLNLPELGLGRSSSENPPASPCGFNSPLVLGSSCQKSSPRIVRVQESSEPVAVLPTPQLDNTRRWKASTSPAVGRISDVGINSQPDFPQTIDMVSETRTPRYTVNDTEPVTSRTQGNGKPFEDLKLPLPHIPRASRRHHHVSPSSTCGDLERPAPQTPRTSSARVHASHSRASSRPIRYSARHKDTVRDPERPQSRTSNISRKRSTIRKPRLATGPDRKKAAMYNVARHWNECIMLTEAERDEANSQIERLEDDIRHAEADLDKSLLLLSEKESMVRASEARCKELEEEGSSALENNQKLSSEVESLRHDLHKSQKSTTNLQEKYRGCRSKLNEAIEEQQDLFLRARGFYQEAKEELQKERDNRTTDASTVDEALKWLENHRISELEEKLHVQQEELVRERRLTLDFRHRIEEQGSLQKMVAGLQSKVDSLVNDGMVREVQDKKQTEMAEEFSSKLDSMMEHLKSSAEDQSSAAELKPILDTLESSIISRLLPEILKAISLQNKTEESNTSFQAATTTQLAEIHGYVLQQQDMHAQDREWLESAQEDLIDLVDGIATRTSSISKTCEETKHHLTEFTQSQVTWQKAFDSQLDTQIIQQLIARGTKIDELDQKLHKVSAEFGRKLDAMKAAFVEGKGKAEEHLQSTVDAVRSTLKCQLDKERAASERDSSESEAIRLTVEAQLKDIRLQLEGMSTSDPEAQLLRETLTDERKQATDLREKLASLECEAEASDELCKRQRQDLEAIATLRTQLENMSQRVPRVETLNTAFNRMVDLNQIMQSTATYLRQEDNWVHDQLKTRRQLEGSEAVQTSITEMNSSCLEEKGPREPTFTSGAQPHSRIVQDHSTSLIHLRRKVVVNSPAMEANSPSPPPSIAQEQLRRREAINPRSILRLSASSSQEVESTKVRANQSQYNRPVMARNSSTANDANPEMIEQIRSGLIQPKPVRRDWKFPTVEDFEKSILSNSSQDTLVKKTVEVSAETEVDEAPAAKKIKLSGSQDGAPSGARLHDTRGARQHGRTRHISLQTYSRMKSE</sequence>
<dbReference type="Proteomes" id="UP000635477">
    <property type="component" value="Unassembled WGS sequence"/>
</dbReference>
<comment type="caution">
    <text evidence="3">The sequence shown here is derived from an EMBL/GenBank/DDBJ whole genome shotgun (WGS) entry which is preliminary data.</text>
</comment>
<feature type="compositionally biased region" description="Polar residues" evidence="2">
    <location>
        <begin position="113"/>
        <end position="129"/>
    </location>
</feature>
<accession>A0A8H4XLC2</accession>
<feature type="compositionally biased region" description="Polar residues" evidence="2">
    <location>
        <begin position="1173"/>
        <end position="1184"/>
    </location>
</feature>
<evidence type="ECO:0000313" key="3">
    <source>
        <dbReference type="EMBL" id="KAF4978671.1"/>
    </source>
</evidence>
<protein>
    <submittedName>
        <fullName evidence="3">Uncharacterized protein</fullName>
    </submittedName>
</protein>
<keyword evidence="1" id="KW-0175">Coiled coil</keyword>
<evidence type="ECO:0000256" key="1">
    <source>
        <dbReference type="SAM" id="Coils"/>
    </source>
</evidence>
<feature type="region of interest" description="Disordered" evidence="2">
    <location>
        <begin position="254"/>
        <end position="370"/>
    </location>
</feature>
<feature type="region of interest" description="Disordered" evidence="2">
    <location>
        <begin position="88"/>
        <end position="176"/>
    </location>
</feature>
<organism evidence="3 4">
    <name type="scientific">Fusarium zealandicum</name>
    <dbReference type="NCBI Taxonomy" id="1053134"/>
    <lineage>
        <taxon>Eukaryota</taxon>
        <taxon>Fungi</taxon>
        <taxon>Dikarya</taxon>
        <taxon>Ascomycota</taxon>
        <taxon>Pezizomycotina</taxon>
        <taxon>Sordariomycetes</taxon>
        <taxon>Hypocreomycetidae</taxon>
        <taxon>Hypocreales</taxon>
        <taxon>Nectriaceae</taxon>
        <taxon>Fusarium</taxon>
        <taxon>Fusarium staphyleae species complex</taxon>
    </lineage>
</organism>
<evidence type="ECO:0000256" key="2">
    <source>
        <dbReference type="SAM" id="MobiDB-lite"/>
    </source>
</evidence>
<feature type="region of interest" description="Disordered" evidence="2">
    <location>
        <begin position="24"/>
        <end position="54"/>
    </location>
</feature>
<feature type="coiled-coil region" evidence="1">
    <location>
        <begin position="850"/>
        <end position="891"/>
    </location>
</feature>
<feature type="compositionally biased region" description="Basic residues" evidence="2">
    <location>
        <begin position="352"/>
        <end position="362"/>
    </location>
</feature>
<dbReference type="AlphaFoldDB" id="A0A8H4XLC2"/>
<dbReference type="OrthoDB" id="4848543at2759"/>
<reference evidence="3" key="2">
    <citation type="submission" date="2020-05" db="EMBL/GenBank/DDBJ databases">
        <authorList>
            <person name="Kim H.-S."/>
            <person name="Proctor R.H."/>
            <person name="Brown D.W."/>
        </authorList>
    </citation>
    <scope>NUCLEOTIDE SEQUENCE</scope>
    <source>
        <strain evidence="3">NRRL 22465</strain>
    </source>
</reference>